<dbReference type="AlphaFoldDB" id="A0A7X2IT99"/>
<dbReference type="Gene3D" id="3.90.470.20">
    <property type="entry name" value="4'-phosphopantetheinyl transferase domain"/>
    <property type="match status" value="1"/>
</dbReference>
<evidence type="ECO:0008006" key="3">
    <source>
        <dbReference type="Google" id="ProtNLM"/>
    </source>
</evidence>
<dbReference type="EMBL" id="WKJJ01000022">
    <property type="protein sequence ID" value="MRV75700.1"/>
    <property type="molecule type" value="Genomic_DNA"/>
</dbReference>
<name>A0A7X2IT99_9BURK</name>
<proteinExistence type="predicted"/>
<organism evidence="1 2">
    <name type="scientific">Pseudoduganella rivuli</name>
    <dbReference type="NCBI Taxonomy" id="2666085"/>
    <lineage>
        <taxon>Bacteria</taxon>
        <taxon>Pseudomonadati</taxon>
        <taxon>Pseudomonadota</taxon>
        <taxon>Betaproteobacteria</taxon>
        <taxon>Burkholderiales</taxon>
        <taxon>Oxalobacteraceae</taxon>
        <taxon>Telluria group</taxon>
        <taxon>Pseudoduganella</taxon>
    </lineage>
</organism>
<accession>A0A7X2IT99</accession>
<dbReference type="SUPFAM" id="SSF56214">
    <property type="entry name" value="4'-phosphopantetheinyl transferase"/>
    <property type="match status" value="2"/>
</dbReference>
<dbReference type="RefSeq" id="WP_371868178.1">
    <property type="nucleotide sequence ID" value="NZ_WKJJ01000022.1"/>
</dbReference>
<evidence type="ECO:0000313" key="2">
    <source>
        <dbReference type="Proteomes" id="UP000446768"/>
    </source>
</evidence>
<evidence type="ECO:0000313" key="1">
    <source>
        <dbReference type="EMBL" id="MRV75700.1"/>
    </source>
</evidence>
<dbReference type="InterPro" id="IPR037143">
    <property type="entry name" value="4-PPantetheinyl_Trfase_dom_sf"/>
</dbReference>
<gene>
    <name evidence="1" type="ORF">GJ700_28680</name>
</gene>
<keyword evidence="2" id="KW-1185">Reference proteome</keyword>
<feature type="non-terminal residue" evidence="1">
    <location>
        <position position="171"/>
    </location>
</feature>
<dbReference type="Proteomes" id="UP000446768">
    <property type="component" value="Unassembled WGS sequence"/>
</dbReference>
<sequence>MAIIPSSAPIRPEARIPDAGALTLHVLHADDLGGGSGRAVSGPGMRQALAWHLGTPPADDALWRNSEGKPALRCGTVQFNVSHAGPWLYVLVGSAPVGVDVERLRPLRGGGALAAYFAALGGAPAVPADVPRLWSRAEAVGKCLGTGMTLPLDRLDLPAGALAAPACCRTA</sequence>
<dbReference type="GO" id="GO:0008897">
    <property type="term" value="F:holo-[acyl-carrier-protein] synthase activity"/>
    <property type="evidence" value="ECO:0007669"/>
    <property type="project" value="InterPro"/>
</dbReference>
<protein>
    <recommendedName>
        <fullName evidence="3">4'-phosphopantetheinyl transferase superfamily protein</fullName>
    </recommendedName>
</protein>
<reference evidence="1 2" key="1">
    <citation type="submission" date="2019-11" db="EMBL/GenBank/DDBJ databases">
        <title>Novel species isolated from a subtropical stream in China.</title>
        <authorList>
            <person name="Lu H."/>
        </authorList>
    </citation>
    <scope>NUCLEOTIDE SEQUENCE [LARGE SCALE GENOMIC DNA]</scope>
    <source>
        <strain evidence="1 2">FT92W</strain>
    </source>
</reference>
<comment type="caution">
    <text evidence="1">The sequence shown here is derived from an EMBL/GenBank/DDBJ whole genome shotgun (WGS) entry which is preliminary data.</text>
</comment>
<dbReference type="GO" id="GO:0000287">
    <property type="term" value="F:magnesium ion binding"/>
    <property type="evidence" value="ECO:0007669"/>
    <property type="project" value="InterPro"/>
</dbReference>